<keyword evidence="1" id="KW-0808">Transferase</keyword>
<comment type="caution">
    <text evidence="6">The sequence shown here is derived from an EMBL/GenBank/DDBJ whole genome shotgun (WGS) entry which is preliminary data.</text>
</comment>
<evidence type="ECO:0000256" key="2">
    <source>
        <dbReference type="ARBA" id="ARBA00022722"/>
    </source>
</evidence>
<dbReference type="PANTHER" id="PTHR34072:SF52">
    <property type="entry name" value="RIBONUCLEASE H"/>
    <property type="match status" value="1"/>
</dbReference>
<reference evidence="6" key="1">
    <citation type="submission" date="2020-08" db="EMBL/GenBank/DDBJ databases">
        <title>Multicomponent nature underlies the extraordinary mechanical properties of spider dragline silk.</title>
        <authorList>
            <person name="Kono N."/>
            <person name="Nakamura H."/>
            <person name="Mori M."/>
            <person name="Yoshida Y."/>
            <person name="Ohtoshi R."/>
            <person name="Malay A.D."/>
            <person name="Moran D.A.P."/>
            <person name="Tomita M."/>
            <person name="Numata K."/>
            <person name="Arakawa K."/>
        </authorList>
    </citation>
    <scope>NUCLEOTIDE SEQUENCE</scope>
</reference>
<proteinExistence type="predicted"/>
<dbReference type="InterPro" id="IPR043502">
    <property type="entry name" value="DNA/RNA_pol_sf"/>
</dbReference>
<evidence type="ECO:0000313" key="6">
    <source>
        <dbReference type="EMBL" id="GFS54340.1"/>
    </source>
</evidence>
<evidence type="ECO:0000256" key="1">
    <source>
        <dbReference type="ARBA" id="ARBA00022695"/>
    </source>
</evidence>
<dbReference type="Pfam" id="PF17919">
    <property type="entry name" value="RT_RNaseH_2"/>
    <property type="match status" value="1"/>
</dbReference>
<dbReference type="InterPro" id="IPR041577">
    <property type="entry name" value="RT_RNaseH_2"/>
</dbReference>
<feature type="domain" description="Reverse transcriptase/retrotransposon-derived protein RNase H-like" evidence="5">
    <location>
        <begin position="21"/>
        <end position="89"/>
    </location>
</feature>
<evidence type="ECO:0000256" key="3">
    <source>
        <dbReference type="ARBA" id="ARBA00022759"/>
    </source>
</evidence>
<dbReference type="SUPFAM" id="SSF56672">
    <property type="entry name" value="DNA/RNA polymerases"/>
    <property type="match status" value="1"/>
</dbReference>
<dbReference type="OrthoDB" id="6512428at2759"/>
<dbReference type="GO" id="GO:0004519">
    <property type="term" value="F:endonuclease activity"/>
    <property type="evidence" value="ECO:0007669"/>
    <property type="project" value="UniProtKB-KW"/>
</dbReference>
<name>A0A8X6KJU2_9ARAC</name>
<dbReference type="EMBL" id="BMAV01026911">
    <property type="protein sequence ID" value="GFS54340.1"/>
    <property type="molecule type" value="Genomic_DNA"/>
</dbReference>
<keyword evidence="2" id="KW-0540">Nuclease</keyword>
<evidence type="ECO:0000256" key="4">
    <source>
        <dbReference type="ARBA" id="ARBA00022918"/>
    </source>
</evidence>
<keyword evidence="3" id="KW-0255">Endonuclease</keyword>
<accession>A0A8X6KJU2</accession>
<keyword evidence="1" id="KW-0548">Nucleotidyltransferase</keyword>
<keyword evidence="7" id="KW-1185">Reference proteome</keyword>
<dbReference type="GO" id="GO:0003964">
    <property type="term" value="F:RNA-directed DNA polymerase activity"/>
    <property type="evidence" value="ECO:0007669"/>
    <property type="project" value="UniProtKB-KW"/>
</dbReference>
<sequence length="105" mass="12062">MHLRSSRQDYLKIQSYTALTSHNPFIIQCDASNHGIGVVFSQVWKNEEHPIMFLSKMLSLVKQKYSTTDKECAAIIFAVQKLNCYLDGYRSYRSFVIQVIIPLSG</sequence>
<dbReference type="Gene3D" id="3.10.20.370">
    <property type="match status" value="1"/>
</dbReference>
<protein>
    <submittedName>
        <fullName evidence="6">Retrovirus-related Pol polyprotein from transposon 17.6</fullName>
    </submittedName>
</protein>
<dbReference type="AlphaFoldDB" id="A0A8X6KJU2"/>
<dbReference type="PANTHER" id="PTHR34072">
    <property type="entry name" value="ENZYMATIC POLYPROTEIN-RELATED"/>
    <property type="match status" value="1"/>
</dbReference>
<dbReference type="FunFam" id="3.10.20.370:FF:000001">
    <property type="entry name" value="Retrovirus-related Pol polyprotein from transposon 17.6-like protein"/>
    <property type="match status" value="1"/>
</dbReference>
<evidence type="ECO:0000259" key="5">
    <source>
        <dbReference type="Pfam" id="PF17919"/>
    </source>
</evidence>
<dbReference type="Proteomes" id="UP000886998">
    <property type="component" value="Unassembled WGS sequence"/>
</dbReference>
<keyword evidence="4" id="KW-0695">RNA-directed DNA polymerase</keyword>
<evidence type="ECO:0000313" key="7">
    <source>
        <dbReference type="Proteomes" id="UP000886998"/>
    </source>
</evidence>
<gene>
    <name evidence="6" type="primary">pol_3641</name>
    <name evidence="6" type="ORF">TNIN_15731</name>
</gene>
<organism evidence="6 7">
    <name type="scientific">Trichonephila inaurata madagascariensis</name>
    <dbReference type="NCBI Taxonomy" id="2747483"/>
    <lineage>
        <taxon>Eukaryota</taxon>
        <taxon>Metazoa</taxon>
        <taxon>Ecdysozoa</taxon>
        <taxon>Arthropoda</taxon>
        <taxon>Chelicerata</taxon>
        <taxon>Arachnida</taxon>
        <taxon>Araneae</taxon>
        <taxon>Araneomorphae</taxon>
        <taxon>Entelegynae</taxon>
        <taxon>Araneoidea</taxon>
        <taxon>Nephilidae</taxon>
        <taxon>Trichonephila</taxon>
        <taxon>Trichonephila inaurata</taxon>
    </lineage>
</organism>
<keyword evidence="3" id="KW-0378">Hydrolase</keyword>